<sequence length="624" mass="66796">MASSRFFTSLLLAAGAVAQLQLSLSPPARDNHVATRKRQVETGMQRPIDIYNWFYPYAVNLTVGTPAQSQSLALTFSYAESVVLERSLCRDDSRTGEFYYYSSCDSGAYDPTKSDTYTAYEGSGSWSSYYGDSSTFYQIYGSRAVEGTLMKETVEIAGAEISSVGLLLANNTALNTGFLGLGYAAEYNNFSILEQLAGQSAIATEAFSLWAQDDSSAGTTGNILFGAVDKSKYEGPLKRLQASAFKEVYSAPGYAVNVTAAQTSNDTEQIFGYENFYASISPTTMITNLPDVVASPILRMANATWDSYSDLYLIDCNNTDQISGTFTLELGGAGGYSLEVDLRDLIIPSETWSETDIWNYGEDEPVTWCMFGLQSSSDTYNFNHDSTQPWVIGNLALKKTYMAFDAVNMEVGLAPLRDDLSGDADREDFESSGAEIPDSEFAGYKECFTYSGYCPDDSNSGSGSGSGGGSSDNWGNNYESDSNRAAINAATIIGVILGVAFLVILGLAIWAILRCRRIRKARAEAATDVAPLMTQAPGGGVFYTPSPGAPAPTMTPAAGPVPRRPLPAHVATSDEIRTQETRMLSPEPKSTPAVTPAGTVSPESTPRAPAATLARDTTGGPSGQ</sequence>
<evidence type="ECO:0000313" key="6">
    <source>
        <dbReference type="EMBL" id="KAH7367434.1"/>
    </source>
</evidence>
<feature type="transmembrane region" description="Helical" evidence="3">
    <location>
        <begin position="489"/>
        <end position="513"/>
    </location>
</feature>
<dbReference type="Pfam" id="PF00026">
    <property type="entry name" value="Asp"/>
    <property type="match status" value="1"/>
</dbReference>
<proteinExistence type="inferred from homology"/>
<dbReference type="SUPFAM" id="SSF50630">
    <property type="entry name" value="Acid proteases"/>
    <property type="match status" value="1"/>
</dbReference>
<dbReference type="InterPro" id="IPR001461">
    <property type="entry name" value="Aspartic_peptidase_A1"/>
</dbReference>
<dbReference type="InterPro" id="IPR021109">
    <property type="entry name" value="Peptidase_aspartic_dom_sf"/>
</dbReference>
<evidence type="ECO:0000256" key="2">
    <source>
        <dbReference type="SAM" id="MobiDB-lite"/>
    </source>
</evidence>
<evidence type="ECO:0000256" key="1">
    <source>
        <dbReference type="ARBA" id="ARBA00007447"/>
    </source>
</evidence>
<protein>
    <submittedName>
        <fullName evidence="6">Aspartic peptidase domain-containing protein</fullName>
    </submittedName>
</protein>
<dbReference type="Gene3D" id="2.40.70.10">
    <property type="entry name" value="Acid Proteases"/>
    <property type="match status" value="2"/>
</dbReference>
<keyword evidence="7" id="KW-1185">Reference proteome</keyword>
<evidence type="ECO:0000256" key="4">
    <source>
        <dbReference type="SAM" id="SignalP"/>
    </source>
</evidence>
<organism evidence="6 7">
    <name type="scientific">Plectosphaerella cucumerina</name>
    <dbReference type="NCBI Taxonomy" id="40658"/>
    <lineage>
        <taxon>Eukaryota</taxon>
        <taxon>Fungi</taxon>
        <taxon>Dikarya</taxon>
        <taxon>Ascomycota</taxon>
        <taxon>Pezizomycotina</taxon>
        <taxon>Sordariomycetes</taxon>
        <taxon>Hypocreomycetidae</taxon>
        <taxon>Glomerellales</taxon>
        <taxon>Plectosphaerellaceae</taxon>
        <taxon>Plectosphaerella</taxon>
    </lineage>
</organism>
<accession>A0A8K0TQ22</accession>
<name>A0A8K0TQ22_9PEZI</name>
<evidence type="ECO:0000259" key="5">
    <source>
        <dbReference type="PROSITE" id="PS51767"/>
    </source>
</evidence>
<dbReference type="GO" id="GO:0004190">
    <property type="term" value="F:aspartic-type endopeptidase activity"/>
    <property type="evidence" value="ECO:0007669"/>
    <property type="project" value="InterPro"/>
</dbReference>
<evidence type="ECO:0000313" key="7">
    <source>
        <dbReference type="Proteomes" id="UP000813385"/>
    </source>
</evidence>
<evidence type="ECO:0000256" key="3">
    <source>
        <dbReference type="SAM" id="Phobius"/>
    </source>
</evidence>
<feature type="signal peptide" evidence="4">
    <location>
        <begin position="1"/>
        <end position="18"/>
    </location>
</feature>
<comment type="similarity">
    <text evidence="1">Belongs to the peptidase A1 family.</text>
</comment>
<feature type="domain" description="Peptidase A1" evidence="5">
    <location>
        <begin position="57"/>
        <end position="414"/>
    </location>
</feature>
<dbReference type="AlphaFoldDB" id="A0A8K0TQ22"/>
<dbReference type="EMBL" id="JAGPXD010000002">
    <property type="protein sequence ID" value="KAH7367434.1"/>
    <property type="molecule type" value="Genomic_DNA"/>
</dbReference>
<gene>
    <name evidence="6" type="ORF">B0T11DRAFT_275274</name>
</gene>
<dbReference type="PROSITE" id="PS51767">
    <property type="entry name" value="PEPTIDASE_A1"/>
    <property type="match status" value="1"/>
</dbReference>
<dbReference type="PANTHER" id="PTHR47966">
    <property type="entry name" value="BETA-SITE APP-CLEAVING ENZYME, ISOFORM A-RELATED"/>
    <property type="match status" value="1"/>
</dbReference>
<keyword evidence="3" id="KW-1133">Transmembrane helix</keyword>
<keyword evidence="3" id="KW-0812">Transmembrane</keyword>
<feature type="region of interest" description="Disordered" evidence="2">
    <location>
        <begin position="573"/>
        <end position="624"/>
    </location>
</feature>
<dbReference type="PANTHER" id="PTHR47966:SF73">
    <property type="entry name" value="PEPTIDASE A1 DOMAIN-CONTAINING PROTEIN"/>
    <property type="match status" value="1"/>
</dbReference>
<dbReference type="GO" id="GO:0006508">
    <property type="term" value="P:proteolysis"/>
    <property type="evidence" value="ECO:0007669"/>
    <property type="project" value="InterPro"/>
</dbReference>
<reference evidence="6" key="1">
    <citation type="journal article" date="2021" name="Nat. Commun.">
        <title>Genetic determinants of endophytism in the Arabidopsis root mycobiome.</title>
        <authorList>
            <person name="Mesny F."/>
            <person name="Miyauchi S."/>
            <person name="Thiergart T."/>
            <person name="Pickel B."/>
            <person name="Atanasova L."/>
            <person name="Karlsson M."/>
            <person name="Huettel B."/>
            <person name="Barry K.W."/>
            <person name="Haridas S."/>
            <person name="Chen C."/>
            <person name="Bauer D."/>
            <person name="Andreopoulos W."/>
            <person name="Pangilinan J."/>
            <person name="LaButti K."/>
            <person name="Riley R."/>
            <person name="Lipzen A."/>
            <person name="Clum A."/>
            <person name="Drula E."/>
            <person name="Henrissat B."/>
            <person name="Kohler A."/>
            <person name="Grigoriev I.V."/>
            <person name="Martin F.M."/>
            <person name="Hacquard S."/>
        </authorList>
    </citation>
    <scope>NUCLEOTIDE SEQUENCE</scope>
    <source>
        <strain evidence="6">MPI-CAGE-AT-0016</strain>
    </source>
</reference>
<keyword evidence="4" id="KW-0732">Signal</keyword>
<dbReference type="InterPro" id="IPR033121">
    <property type="entry name" value="PEPTIDASE_A1"/>
</dbReference>
<dbReference type="Proteomes" id="UP000813385">
    <property type="component" value="Unassembled WGS sequence"/>
</dbReference>
<dbReference type="CDD" id="cd12087">
    <property type="entry name" value="TM_EGFR-like"/>
    <property type="match status" value="1"/>
</dbReference>
<feature type="chain" id="PRO_5035460611" evidence="4">
    <location>
        <begin position="19"/>
        <end position="624"/>
    </location>
</feature>
<keyword evidence="3" id="KW-0472">Membrane</keyword>
<comment type="caution">
    <text evidence="6">The sequence shown here is derived from an EMBL/GenBank/DDBJ whole genome shotgun (WGS) entry which is preliminary data.</text>
</comment>
<dbReference type="OrthoDB" id="771136at2759"/>